<gene>
    <name evidence="1" type="primary">U6500O01770</name>
    <name evidence="1" type="ORF">SEUBUCD650_0O01770</name>
</gene>
<evidence type="ECO:0000313" key="1">
    <source>
        <dbReference type="EMBL" id="CAI1717921.1"/>
    </source>
</evidence>
<reference evidence="1" key="1">
    <citation type="submission" date="2022-08" db="EMBL/GenBank/DDBJ databases">
        <authorList>
            <person name="Byrne P K."/>
        </authorList>
    </citation>
    <scope>NUCLEOTIDE SEQUENCE</scope>
    <source>
        <strain evidence="1">UCD650</strain>
    </source>
</reference>
<dbReference type="EMBL" id="OX291505">
    <property type="protein sequence ID" value="CAI1717921.1"/>
    <property type="molecule type" value="Genomic_DNA"/>
</dbReference>
<organism evidence="1 2">
    <name type="scientific">Saccharomyces eubayanus</name>
    <name type="common">Yeast</name>
    <dbReference type="NCBI Taxonomy" id="1080349"/>
    <lineage>
        <taxon>Eukaryota</taxon>
        <taxon>Fungi</taxon>
        <taxon>Dikarya</taxon>
        <taxon>Ascomycota</taxon>
        <taxon>Saccharomycotina</taxon>
        <taxon>Saccharomycetes</taxon>
        <taxon>Saccharomycetales</taxon>
        <taxon>Saccharomycetaceae</taxon>
        <taxon>Saccharomyces</taxon>
    </lineage>
</organism>
<dbReference type="Proteomes" id="UP001152964">
    <property type="component" value="Chromosome 15"/>
</dbReference>
<keyword evidence="2" id="KW-1185">Reference proteome</keyword>
<proteinExistence type="predicted"/>
<accession>A0ABN8VH98</accession>
<evidence type="ECO:0000313" key="2">
    <source>
        <dbReference type="Proteomes" id="UP001152964"/>
    </source>
</evidence>
<sequence length="47" mass="5436">MGSKTAEMLESWMDSMDGNCYFSYDSSCIKQLYPERVSNQWHHGDLG</sequence>
<name>A0ABN8VH98_SACEU</name>
<protein>
    <submittedName>
        <fullName evidence="1">Uncharacterized protein</fullName>
    </submittedName>
</protein>